<dbReference type="SUPFAM" id="SSF50341">
    <property type="entry name" value="CheW-like"/>
    <property type="match status" value="1"/>
</dbReference>
<keyword evidence="3" id="KW-1185">Reference proteome</keyword>
<dbReference type="SMART" id="SM00260">
    <property type="entry name" value="CheW"/>
    <property type="match status" value="1"/>
</dbReference>
<proteinExistence type="predicted"/>
<dbReference type="Proteomes" id="UP000196027">
    <property type="component" value="Chromosome"/>
</dbReference>
<sequence length="174" mass="19601">MSKDSSPDRSIDEPKNRRQFLTFCLNNEYFGMELHQTREILEYSDVTDVPLMPGFMSGVINLRGEVVPVIDLAIRLGRDPIKLHKRTCIVIIELHSYEQKHVLGLLVDSVSEVVELDTSDVEEAPAFGANIRAEFILGIAKKEEQFVILLDAEKTLSPIELASLVEAEFQATED</sequence>
<evidence type="ECO:0000313" key="2">
    <source>
        <dbReference type="EMBL" id="ARU56920.1"/>
    </source>
</evidence>
<dbReference type="EMBL" id="CP021425">
    <property type="protein sequence ID" value="ARU56920.1"/>
    <property type="molecule type" value="Genomic_DNA"/>
</dbReference>
<dbReference type="InterPro" id="IPR039315">
    <property type="entry name" value="CheW"/>
</dbReference>
<dbReference type="Pfam" id="PF01584">
    <property type="entry name" value="CheW"/>
    <property type="match status" value="1"/>
</dbReference>
<dbReference type="GO" id="GO:0006935">
    <property type="term" value="P:chemotaxis"/>
    <property type="evidence" value="ECO:0007669"/>
    <property type="project" value="InterPro"/>
</dbReference>
<evidence type="ECO:0000313" key="3">
    <source>
        <dbReference type="Proteomes" id="UP000196027"/>
    </source>
</evidence>
<gene>
    <name evidence="2" type="ORF">OLMES_2872</name>
</gene>
<dbReference type="PANTHER" id="PTHR22617">
    <property type="entry name" value="CHEMOTAXIS SENSOR HISTIDINE KINASE-RELATED"/>
    <property type="match status" value="1"/>
</dbReference>
<organism evidence="2 3">
    <name type="scientific">Oleiphilus messinensis</name>
    <dbReference type="NCBI Taxonomy" id="141451"/>
    <lineage>
        <taxon>Bacteria</taxon>
        <taxon>Pseudomonadati</taxon>
        <taxon>Pseudomonadota</taxon>
        <taxon>Gammaproteobacteria</taxon>
        <taxon>Oceanospirillales</taxon>
        <taxon>Oleiphilaceae</taxon>
        <taxon>Oleiphilus</taxon>
    </lineage>
</organism>
<dbReference type="Gene3D" id="2.40.50.180">
    <property type="entry name" value="CheA-289, Domain 4"/>
    <property type="match status" value="1"/>
</dbReference>
<dbReference type="PANTHER" id="PTHR22617:SF41">
    <property type="entry name" value="CHEMOTAXIS SIGNAL TRANSDUCTION SYSTEM ADAPTOR PROTEIN CHEW"/>
    <property type="match status" value="1"/>
</dbReference>
<dbReference type="RefSeq" id="WP_087461870.1">
    <property type="nucleotide sequence ID" value="NZ_CP021425.1"/>
</dbReference>
<evidence type="ECO:0000259" key="1">
    <source>
        <dbReference type="PROSITE" id="PS50851"/>
    </source>
</evidence>
<dbReference type="Gene3D" id="2.30.30.40">
    <property type="entry name" value="SH3 Domains"/>
    <property type="match status" value="1"/>
</dbReference>
<dbReference type="CDD" id="cd00732">
    <property type="entry name" value="CheW"/>
    <property type="match status" value="1"/>
</dbReference>
<dbReference type="GO" id="GO:0007165">
    <property type="term" value="P:signal transduction"/>
    <property type="evidence" value="ECO:0007669"/>
    <property type="project" value="InterPro"/>
</dbReference>
<dbReference type="PROSITE" id="PS50851">
    <property type="entry name" value="CHEW"/>
    <property type="match status" value="1"/>
</dbReference>
<name>A0A1Y0I9K7_9GAMM</name>
<dbReference type="GO" id="GO:0005829">
    <property type="term" value="C:cytosol"/>
    <property type="evidence" value="ECO:0007669"/>
    <property type="project" value="TreeGrafter"/>
</dbReference>
<accession>A0A1Y0I9K7</accession>
<reference evidence="2 3" key="1">
    <citation type="submission" date="2017-05" db="EMBL/GenBank/DDBJ databases">
        <title>Genomic insights into alkan degradation activity of Oleiphilus messinensis.</title>
        <authorList>
            <person name="Kozyavkin S.A."/>
            <person name="Slesarev A.I."/>
            <person name="Golyshin P.N."/>
            <person name="Korzhenkov A."/>
            <person name="Golyshina O.N."/>
            <person name="Toshchakov S.V."/>
        </authorList>
    </citation>
    <scope>NUCLEOTIDE SEQUENCE [LARGE SCALE GENOMIC DNA]</scope>
    <source>
        <strain evidence="2 3">ME102</strain>
    </source>
</reference>
<dbReference type="KEGG" id="ome:OLMES_2872"/>
<dbReference type="InterPro" id="IPR002545">
    <property type="entry name" value="CheW-lke_dom"/>
</dbReference>
<dbReference type="InterPro" id="IPR036061">
    <property type="entry name" value="CheW-like_dom_sf"/>
</dbReference>
<dbReference type="AlphaFoldDB" id="A0A1Y0I9K7"/>
<protein>
    <submittedName>
        <fullName evidence="2">Chemotaxis signal transduction protein CheW</fullName>
    </submittedName>
</protein>
<feature type="domain" description="CheW-like" evidence="1">
    <location>
        <begin position="17"/>
        <end position="161"/>
    </location>
</feature>
<dbReference type="OrthoDB" id="9790406at2"/>